<dbReference type="Pfam" id="PF02887">
    <property type="entry name" value="PK_C"/>
    <property type="match status" value="1"/>
</dbReference>
<evidence type="ECO:0000256" key="3">
    <source>
        <dbReference type="ARBA" id="ARBA00008663"/>
    </source>
</evidence>
<evidence type="ECO:0000256" key="2">
    <source>
        <dbReference type="ARBA" id="ARBA00004997"/>
    </source>
</evidence>
<comment type="catalytic activity">
    <reaction evidence="14">
        <text>pyruvate + ATP = phosphoenolpyruvate + ADP + H(+)</text>
        <dbReference type="Rhea" id="RHEA:18157"/>
        <dbReference type="ChEBI" id="CHEBI:15361"/>
        <dbReference type="ChEBI" id="CHEBI:15378"/>
        <dbReference type="ChEBI" id="CHEBI:30616"/>
        <dbReference type="ChEBI" id="CHEBI:58702"/>
        <dbReference type="ChEBI" id="CHEBI:456216"/>
        <dbReference type="EC" id="2.7.1.40"/>
    </reaction>
</comment>
<feature type="domain" description="Pyruvate kinase C-terminal" evidence="16">
    <location>
        <begin position="368"/>
        <end position="483"/>
    </location>
</feature>
<dbReference type="InterPro" id="IPR015813">
    <property type="entry name" value="Pyrv/PenolPyrv_kinase-like_dom"/>
</dbReference>
<dbReference type="InterPro" id="IPR015795">
    <property type="entry name" value="Pyrv_Knase_C"/>
</dbReference>
<dbReference type="RefSeq" id="WP_234254833.1">
    <property type="nucleotide sequence ID" value="NZ_JABFTV010000010.1"/>
</dbReference>
<comment type="pathway">
    <text evidence="2 14">Carbohydrate degradation; glycolysis; pyruvate from D-glyceraldehyde 3-phosphate: step 5/5.</text>
</comment>
<evidence type="ECO:0000256" key="8">
    <source>
        <dbReference type="ARBA" id="ARBA00022777"/>
    </source>
</evidence>
<keyword evidence="9" id="KW-0067">ATP-binding</keyword>
<dbReference type="InterPro" id="IPR040442">
    <property type="entry name" value="Pyrv_kinase-like_dom_sf"/>
</dbReference>
<dbReference type="Pfam" id="PF00224">
    <property type="entry name" value="PK"/>
    <property type="match status" value="1"/>
</dbReference>
<dbReference type="EMBL" id="JABFTV010000010">
    <property type="protein sequence ID" value="MCE8026024.1"/>
    <property type="molecule type" value="Genomic_DNA"/>
</dbReference>
<keyword evidence="10 14" id="KW-0460">Magnesium</keyword>
<protein>
    <recommendedName>
        <fullName evidence="4 13">Pyruvate kinase</fullName>
        <ecNumber evidence="4 13">2.7.1.40</ecNumber>
    </recommendedName>
</protein>
<dbReference type="NCBIfam" id="TIGR01064">
    <property type="entry name" value="pyruv_kin"/>
    <property type="match status" value="1"/>
</dbReference>
<dbReference type="SUPFAM" id="SSF50800">
    <property type="entry name" value="PK beta-barrel domain-like"/>
    <property type="match status" value="1"/>
</dbReference>
<evidence type="ECO:0000256" key="11">
    <source>
        <dbReference type="ARBA" id="ARBA00023152"/>
    </source>
</evidence>
<dbReference type="Gene3D" id="3.40.1380.20">
    <property type="entry name" value="Pyruvate kinase, C-terminal domain"/>
    <property type="match status" value="1"/>
</dbReference>
<keyword evidence="8 14" id="KW-0418">Kinase</keyword>
<evidence type="ECO:0000256" key="4">
    <source>
        <dbReference type="ARBA" id="ARBA00012142"/>
    </source>
</evidence>
<evidence type="ECO:0000256" key="10">
    <source>
        <dbReference type="ARBA" id="ARBA00022842"/>
    </source>
</evidence>
<evidence type="ECO:0000256" key="14">
    <source>
        <dbReference type="RuleBase" id="RU000504"/>
    </source>
</evidence>
<dbReference type="InterPro" id="IPR036918">
    <property type="entry name" value="Pyrv_Knase_C_sf"/>
</dbReference>
<evidence type="ECO:0000259" key="16">
    <source>
        <dbReference type="Pfam" id="PF02887"/>
    </source>
</evidence>
<comment type="caution">
    <text evidence="17">The sequence shown here is derived from an EMBL/GenBank/DDBJ whole genome shotgun (WGS) entry which is preliminary data.</text>
</comment>
<dbReference type="Gene3D" id="2.40.33.10">
    <property type="entry name" value="PK beta-barrel domain-like"/>
    <property type="match status" value="1"/>
</dbReference>
<dbReference type="EC" id="2.7.1.40" evidence="4 13"/>
<dbReference type="SUPFAM" id="SSF52935">
    <property type="entry name" value="PK C-terminal domain-like"/>
    <property type="match status" value="1"/>
</dbReference>
<keyword evidence="5 14" id="KW-0808">Transferase</keyword>
<evidence type="ECO:0000256" key="6">
    <source>
        <dbReference type="ARBA" id="ARBA00022723"/>
    </source>
</evidence>
<evidence type="ECO:0000256" key="13">
    <source>
        <dbReference type="NCBIfam" id="TIGR01064"/>
    </source>
</evidence>
<keyword evidence="11 14" id="KW-0324">Glycolysis</keyword>
<evidence type="ECO:0000256" key="5">
    <source>
        <dbReference type="ARBA" id="ARBA00022679"/>
    </source>
</evidence>
<dbReference type="GO" id="GO:0016301">
    <property type="term" value="F:kinase activity"/>
    <property type="evidence" value="ECO:0007669"/>
    <property type="project" value="UniProtKB-KW"/>
</dbReference>
<dbReference type="PROSITE" id="PS00110">
    <property type="entry name" value="PYRUVATE_KINASE"/>
    <property type="match status" value="1"/>
</dbReference>
<evidence type="ECO:0000256" key="9">
    <source>
        <dbReference type="ARBA" id="ARBA00022840"/>
    </source>
</evidence>
<dbReference type="Proteomes" id="UP001320272">
    <property type="component" value="Unassembled WGS sequence"/>
</dbReference>
<dbReference type="InterPro" id="IPR018209">
    <property type="entry name" value="Pyrv_Knase_AS"/>
</dbReference>
<dbReference type="PANTHER" id="PTHR11817">
    <property type="entry name" value="PYRUVATE KINASE"/>
    <property type="match status" value="1"/>
</dbReference>
<keyword evidence="6" id="KW-0479">Metal-binding</keyword>
<feature type="domain" description="Pyruvate kinase barrel" evidence="15">
    <location>
        <begin position="10"/>
        <end position="335"/>
    </location>
</feature>
<evidence type="ECO:0000256" key="7">
    <source>
        <dbReference type="ARBA" id="ARBA00022741"/>
    </source>
</evidence>
<dbReference type="PRINTS" id="PR01050">
    <property type="entry name" value="PYRUVTKNASE"/>
</dbReference>
<evidence type="ECO:0000256" key="1">
    <source>
        <dbReference type="ARBA" id="ARBA00001958"/>
    </source>
</evidence>
<keyword evidence="7" id="KW-0547">Nucleotide-binding</keyword>
<evidence type="ECO:0000313" key="17">
    <source>
        <dbReference type="EMBL" id="MCE8026024.1"/>
    </source>
</evidence>
<dbReference type="GO" id="GO:0004743">
    <property type="term" value="F:pyruvate kinase activity"/>
    <property type="evidence" value="ECO:0007669"/>
    <property type="project" value="UniProtKB-EC"/>
</dbReference>
<proteinExistence type="inferred from homology"/>
<organism evidence="17 18">
    <name type="scientific">Billgrantia aerodenitrificans</name>
    <dbReference type="NCBI Taxonomy" id="2733483"/>
    <lineage>
        <taxon>Bacteria</taxon>
        <taxon>Pseudomonadati</taxon>
        <taxon>Pseudomonadota</taxon>
        <taxon>Gammaproteobacteria</taxon>
        <taxon>Oceanospirillales</taxon>
        <taxon>Halomonadaceae</taxon>
        <taxon>Billgrantia</taxon>
    </lineage>
</organism>
<evidence type="ECO:0000313" key="18">
    <source>
        <dbReference type="Proteomes" id="UP001320272"/>
    </source>
</evidence>
<dbReference type="SUPFAM" id="SSF51621">
    <property type="entry name" value="Phosphoenolpyruvate/pyruvate domain"/>
    <property type="match status" value="1"/>
</dbReference>
<dbReference type="InterPro" id="IPR011037">
    <property type="entry name" value="Pyrv_Knase-like_insert_dom_sf"/>
</dbReference>
<keyword evidence="18" id="KW-1185">Reference proteome</keyword>
<dbReference type="NCBIfam" id="NF004491">
    <property type="entry name" value="PRK05826.1"/>
    <property type="match status" value="1"/>
</dbReference>
<sequence length="488" mass="52190">MSPQSPHTPIRRTKIVATLGPASDREGMLEAMIRTGVDVVRLNFSHGSAADHRRRLIAVRQIADRLGRSVAALGDLQGPKIRIARFRDGAVTLEVGQPFVLDMALDSDAGDASRVGCDYKQLIDDVAPGDRLLLDDGRLVLDVERIEGQQVHTVVVTGGKLSNNKGINKQGGGLSAPALTDKDKADLETAIEIGVDYLAVSFPRHAEDMREARRLLGEAGKEIGLVAKLERAEAVADDETLNGIIEASEAVMVARGDLGVEIGDEKLIGMQKRIIKRARTLNRAVITATQMMESMIGSPLPTRAEVFDVANAVLDGTDAVMLSAETAAGDYPVETLEAIRRVCLGAERERVAQESGHRIHEGFSRIDETIALSAMYAANHLTGVAAIACMTSTGYTPLIASRIRSGLPIVGLAHSPIAQRRMALYRGVVSLPFDTSAMAASELNDRALALLVQQGIAEPGDHVILTRGDHMNAHGGTNTLKILEVGQP</sequence>
<gene>
    <name evidence="17" type="primary">pyk</name>
    <name evidence="17" type="ORF">HOP59_18020</name>
</gene>
<dbReference type="Gene3D" id="3.20.20.60">
    <property type="entry name" value="Phosphoenolpyruvate-binding domains"/>
    <property type="match status" value="1"/>
</dbReference>
<comment type="cofactor">
    <cofactor evidence="1">
        <name>K(+)</name>
        <dbReference type="ChEBI" id="CHEBI:29103"/>
    </cofactor>
</comment>
<accession>A0ABS9AWB8</accession>
<keyword evidence="12 17" id="KW-0670">Pyruvate</keyword>
<name>A0ABS9AWB8_9GAMM</name>
<dbReference type="InterPro" id="IPR015806">
    <property type="entry name" value="Pyrv_Knase_insert_dom_sf"/>
</dbReference>
<reference evidence="17 18" key="1">
    <citation type="journal article" date="2021" name="Front. Microbiol.">
        <title>Aerobic Denitrification and Heterotrophic Sulfur Oxidation in the Genus Halomonas Revealed by Six Novel Species Characterizations and Genome-Based Analysis.</title>
        <authorList>
            <person name="Wang L."/>
            <person name="Shao Z."/>
        </authorList>
    </citation>
    <scope>NUCLEOTIDE SEQUENCE [LARGE SCALE GENOMIC DNA]</scope>
    <source>
        <strain evidence="17 18">MCCC 1A11058</strain>
    </source>
</reference>
<dbReference type="InterPro" id="IPR015793">
    <property type="entry name" value="Pyrv_Knase_brl"/>
</dbReference>
<dbReference type="InterPro" id="IPR001697">
    <property type="entry name" value="Pyr_Knase"/>
</dbReference>
<comment type="similarity">
    <text evidence="3 14">Belongs to the pyruvate kinase family.</text>
</comment>
<evidence type="ECO:0000256" key="12">
    <source>
        <dbReference type="ARBA" id="ARBA00023317"/>
    </source>
</evidence>
<evidence type="ECO:0000259" key="15">
    <source>
        <dbReference type="Pfam" id="PF00224"/>
    </source>
</evidence>